<dbReference type="GO" id="GO:0016787">
    <property type="term" value="F:hydrolase activity"/>
    <property type="evidence" value="ECO:0007669"/>
    <property type="project" value="UniProtKB-KW"/>
</dbReference>
<feature type="domain" description="CAAX prenyl protease 2/Lysostaphin resistance protein A-like" evidence="3">
    <location>
        <begin position="127"/>
        <end position="214"/>
    </location>
</feature>
<proteinExistence type="inferred from homology"/>
<feature type="transmembrane region" description="Helical" evidence="2">
    <location>
        <begin position="121"/>
        <end position="140"/>
    </location>
</feature>
<keyword evidence="2" id="KW-1133">Transmembrane helix</keyword>
<dbReference type="InterPro" id="IPR003675">
    <property type="entry name" value="Rce1/LyrA-like_dom"/>
</dbReference>
<keyword evidence="2" id="KW-0472">Membrane</keyword>
<feature type="transmembrane region" description="Helical" evidence="2">
    <location>
        <begin position="206"/>
        <end position="224"/>
    </location>
</feature>
<dbReference type="Pfam" id="PF02517">
    <property type="entry name" value="Rce1-like"/>
    <property type="match status" value="1"/>
</dbReference>
<evidence type="ECO:0000256" key="2">
    <source>
        <dbReference type="SAM" id="Phobius"/>
    </source>
</evidence>
<protein>
    <submittedName>
        <fullName evidence="4">CPBP family intramembrane glutamic endopeptidase</fullName>
        <ecNumber evidence="4">3.4.-.-</ecNumber>
    </submittedName>
</protein>
<dbReference type="EMBL" id="JBHSOJ010000033">
    <property type="protein sequence ID" value="MFC5632147.1"/>
    <property type="molecule type" value="Genomic_DNA"/>
</dbReference>
<evidence type="ECO:0000259" key="3">
    <source>
        <dbReference type="Pfam" id="PF02517"/>
    </source>
</evidence>
<feature type="transmembrane region" description="Helical" evidence="2">
    <location>
        <begin position="9"/>
        <end position="30"/>
    </location>
</feature>
<name>A0ABW0UHR5_9STRE</name>
<sequence length="225" mass="24831">MKKHVLRGLVYGLLAIMTYGTSQLVQLPALLFLKDNGNAPLTGLQLTMSLVIYFLAIVGVFFLALKLNLIKPKENLNWKKLALFLFGGEVAIYAVSMIGVIISLAMGDEILATNQAAIEELITQLPAILMFTMIVLGAPIMEETICRGLIPRMFSTNWRWLGYIVGAILFGLAHVPNTVGTAVQYIGMGLVLSAVAYFSKRLEYSMLLHFLHNSIGFLILLLQIK</sequence>
<organism evidence="4 5">
    <name type="scientific">Streptococcus caledonicus</name>
    <dbReference type="NCBI Taxonomy" id="2614158"/>
    <lineage>
        <taxon>Bacteria</taxon>
        <taxon>Bacillati</taxon>
        <taxon>Bacillota</taxon>
        <taxon>Bacilli</taxon>
        <taxon>Lactobacillales</taxon>
        <taxon>Streptococcaceae</taxon>
        <taxon>Streptococcus</taxon>
    </lineage>
</organism>
<keyword evidence="4" id="KW-0378">Hydrolase</keyword>
<evidence type="ECO:0000313" key="5">
    <source>
        <dbReference type="Proteomes" id="UP001596110"/>
    </source>
</evidence>
<gene>
    <name evidence="4" type="ORF">ACFPQ3_11500</name>
</gene>
<feature type="transmembrane region" description="Helical" evidence="2">
    <location>
        <begin position="81"/>
        <end position="106"/>
    </location>
</feature>
<accession>A0ABW0UHR5</accession>
<feature type="transmembrane region" description="Helical" evidence="2">
    <location>
        <begin position="50"/>
        <end position="69"/>
    </location>
</feature>
<keyword evidence="2" id="KW-0812">Transmembrane</keyword>
<dbReference type="Proteomes" id="UP001596110">
    <property type="component" value="Unassembled WGS sequence"/>
</dbReference>
<feature type="transmembrane region" description="Helical" evidence="2">
    <location>
        <begin position="160"/>
        <end position="176"/>
    </location>
</feature>
<comment type="similarity">
    <text evidence="1">Belongs to the UPF0177 family.</text>
</comment>
<dbReference type="PANTHER" id="PTHR36435:SF1">
    <property type="entry name" value="CAAX AMINO TERMINAL PROTEASE FAMILY PROTEIN"/>
    <property type="match status" value="1"/>
</dbReference>
<dbReference type="EC" id="3.4.-.-" evidence="4"/>
<dbReference type="RefSeq" id="WP_198039894.1">
    <property type="nucleotide sequence ID" value="NZ_JBHSOJ010000033.1"/>
</dbReference>
<evidence type="ECO:0000313" key="4">
    <source>
        <dbReference type="EMBL" id="MFC5632147.1"/>
    </source>
</evidence>
<reference evidence="5" key="1">
    <citation type="journal article" date="2019" name="Int. J. Syst. Evol. Microbiol.">
        <title>The Global Catalogue of Microorganisms (GCM) 10K type strain sequencing project: providing services to taxonomists for standard genome sequencing and annotation.</title>
        <authorList>
            <consortium name="The Broad Institute Genomics Platform"/>
            <consortium name="The Broad Institute Genome Sequencing Center for Infectious Disease"/>
            <person name="Wu L."/>
            <person name="Ma J."/>
        </authorList>
    </citation>
    <scope>NUCLEOTIDE SEQUENCE [LARGE SCALE GENOMIC DNA]</scope>
    <source>
        <strain evidence="5">DT43</strain>
    </source>
</reference>
<keyword evidence="5" id="KW-1185">Reference proteome</keyword>
<dbReference type="InterPro" id="IPR052710">
    <property type="entry name" value="CAAX_protease"/>
</dbReference>
<comment type="caution">
    <text evidence="4">The sequence shown here is derived from an EMBL/GenBank/DDBJ whole genome shotgun (WGS) entry which is preliminary data.</text>
</comment>
<evidence type="ECO:0000256" key="1">
    <source>
        <dbReference type="ARBA" id="ARBA00009067"/>
    </source>
</evidence>
<dbReference type="PANTHER" id="PTHR36435">
    <property type="entry name" value="SLR1288 PROTEIN"/>
    <property type="match status" value="1"/>
</dbReference>